<reference evidence="3" key="1">
    <citation type="submission" date="2016-04" db="EMBL/GenBank/DDBJ databases">
        <title>Cephalotus genome sequencing.</title>
        <authorList>
            <person name="Fukushima K."/>
            <person name="Hasebe M."/>
            <person name="Fang X."/>
        </authorList>
    </citation>
    <scope>NUCLEOTIDE SEQUENCE [LARGE SCALE GENOMIC DNA]</scope>
    <source>
        <strain evidence="3">cv. St1</strain>
    </source>
</reference>
<dbReference type="STRING" id="3775.A0A1Q3BEL0"/>
<dbReference type="SMART" id="SM00271">
    <property type="entry name" value="DnaJ"/>
    <property type="match status" value="1"/>
</dbReference>
<evidence type="ECO:0000313" key="3">
    <source>
        <dbReference type="Proteomes" id="UP000187406"/>
    </source>
</evidence>
<feature type="domain" description="J" evidence="1">
    <location>
        <begin position="88"/>
        <end position="151"/>
    </location>
</feature>
<dbReference type="InterPro" id="IPR036869">
    <property type="entry name" value="J_dom_sf"/>
</dbReference>
<evidence type="ECO:0000313" key="2">
    <source>
        <dbReference type="EMBL" id="GAV66355.1"/>
    </source>
</evidence>
<dbReference type="PANTHER" id="PTHR45295">
    <property type="entry name" value="CHAPERONE PROTEIN DNAJ C76, CHLOROPLASTIC"/>
    <property type="match status" value="1"/>
</dbReference>
<gene>
    <name evidence="2" type="ORF">CFOL_v3_09865</name>
</gene>
<dbReference type="EMBL" id="BDDD01000472">
    <property type="protein sequence ID" value="GAV66355.1"/>
    <property type="molecule type" value="Genomic_DNA"/>
</dbReference>
<dbReference type="SUPFAM" id="SSF46565">
    <property type="entry name" value="Chaperone J-domain"/>
    <property type="match status" value="1"/>
</dbReference>
<feature type="non-terminal residue" evidence="2">
    <location>
        <position position="1"/>
    </location>
</feature>
<dbReference type="PRINTS" id="PR00625">
    <property type="entry name" value="JDOMAIN"/>
</dbReference>
<comment type="caution">
    <text evidence="2">The sequence shown here is derived from an EMBL/GenBank/DDBJ whole genome shotgun (WGS) entry which is preliminary data.</text>
</comment>
<proteinExistence type="predicted"/>
<dbReference type="Proteomes" id="UP000187406">
    <property type="component" value="Unassembled WGS sequence"/>
</dbReference>
<dbReference type="Pfam" id="PF00226">
    <property type="entry name" value="DnaJ"/>
    <property type="match status" value="1"/>
</dbReference>
<evidence type="ECO:0000259" key="1">
    <source>
        <dbReference type="PROSITE" id="PS50076"/>
    </source>
</evidence>
<dbReference type="AlphaFoldDB" id="A0A1Q3BEL0"/>
<sequence>AKISINFAKGELIEYTITLKPKILQIKKELRNMSVSTVPITQFSVSKASQINGTFNLNKPTSRCRHKGTVIRCCDKSTVARSSPTNKNYYELLGVSVDSSGQHIKEAYRKLQKKYHPDIAGQEGHEHTLMLNEAYKVLIREDLRRDYDASIGQMGMQFGRNTSGLGYSSWKGPLRPQALYVDETACIGCRECVHHAGNTFVFDDALGSARVKVQYGDDDQNIEVSVDSCPVNCIHLVDREDLRVLEFLNQPQPKKGYGIFGNGWERPKNVFLAAKAFDKHLKQQETVRHHQKNARTYVEEETPAQAEARVNASMKIKMKQFSFMWNVLREIFGSKHVH</sequence>
<dbReference type="InterPro" id="IPR001623">
    <property type="entry name" value="DnaJ_domain"/>
</dbReference>
<protein>
    <submittedName>
        <fullName evidence="2">DnaJ domain-containing protein/Fer4_15 domain-containing protein</fullName>
    </submittedName>
</protein>
<accession>A0A1Q3BEL0</accession>
<dbReference type="Gene3D" id="3.30.70.20">
    <property type="match status" value="1"/>
</dbReference>
<dbReference type="PANTHER" id="PTHR45295:SF4">
    <property type="entry name" value="OS06G0474800 PROTEIN"/>
    <property type="match status" value="1"/>
</dbReference>
<dbReference type="InParanoid" id="A0A1Q3BEL0"/>
<dbReference type="Gene3D" id="1.10.287.110">
    <property type="entry name" value="DnaJ domain"/>
    <property type="match status" value="1"/>
</dbReference>
<dbReference type="PROSITE" id="PS50076">
    <property type="entry name" value="DNAJ_2"/>
    <property type="match status" value="1"/>
</dbReference>
<dbReference type="CDD" id="cd06257">
    <property type="entry name" value="DnaJ"/>
    <property type="match status" value="1"/>
</dbReference>
<name>A0A1Q3BEL0_CEPFO</name>
<keyword evidence="3" id="KW-1185">Reference proteome</keyword>
<dbReference type="OrthoDB" id="376357at2759"/>
<dbReference type="Pfam" id="PF13370">
    <property type="entry name" value="Fer4_13"/>
    <property type="match status" value="1"/>
</dbReference>
<dbReference type="SUPFAM" id="SSF54862">
    <property type="entry name" value="4Fe-4S ferredoxins"/>
    <property type="match status" value="1"/>
</dbReference>
<organism evidence="2 3">
    <name type="scientific">Cephalotus follicularis</name>
    <name type="common">Albany pitcher plant</name>
    <dbReference type="NCBI Taxonomy" id="3775"/>
    <lineage>
        <taxon>Eukaryota</taxon>
        <taxon>Viridiplantae</taxon>
        <taxon>Streptophyta</taxon>
        <taxon>Embryophyta</taxon>
        <taxon>Tracheophyta</taxon>
        <taxon>Spermatophyta</taxon>
        <taxon>Magnoliopsida</taxon>
        <taxon>eudicotyledons</taxon>
        <taxon>Gunneridae</taxon>
        <taxon>Pentapetalae</taxon>
        <taxon>rosids</taxon>
        <taxon>fabids</taxon>
        <taxon>Oxalidales</taxon>
        <taxon>Cephalotaceae</taxon>
        <taxon>Cephalotus</taxon>
    </lineage>
</organism>